<organism evidence="1 2">
    <name type="scientific">Cetraspora pellucida</name>
    <dbReference type="NCBI Taxonomy" id="1433469"/>
    <lineage>
        <taxon>Eukaryota</taxon>
        <taxon>Fungi</taxon>
        <taxon>Fungi incertae sedis</taxon>
        <taxon>Mucoromycota</taxon>
        <taxon>Glomeromycotina</taxon>
        <taxon>Glomeromycetes</taxon>
        <taxon>Diversisporales</taxon>
        <taxon>Gigasporaceae</taxon>
        <taxon>Cetraspora</taxon>
    </lineage>
</organism>
<evidence type="ECO:0000313" key="2">
    <source>
        <dbReference type="Proteomes" id="UP000789759"/>
    </source>
</evidence>
<comment type="caution">
    <text evidence="1">The sequence shown here is derived from an EMBL/GenBank/DDBJ whole genome shotgun (WGS) entry which is preliminary data.</text>
</comment>
<name>A0A9N9A291_9GLOM</name>
<dbReference type="Proteomes" id="UP000789759">
    <property type="component" value="Unassembled WGS sequence"/>
</dbReference>
<gene>
    <name evidence="1" type="ORF">CPELLU_LOCUS3176</name>
</gene>
<proteinExistence type="predicted"/>
<sequence>MQIPGHLHRIPVILGKNQIGDKTLAIDETYDGLTKPMTNGRNL</sequence>
<dbReference type="EMBL" id="CAJVQA010001498">
    <property type="protein sequence ID" value="CAG8516534.1"/>
    <property type="molecule type" value="Genomic_DNA"/>
</dbReference>
<reference evidence="1" key="1">
    <citation type="submission" date="2021-06" db="EMBL/GenBank/DDBJ databases">
        <authorList>
            <person name="Kallberg Y."/>
            <person name="Tangrot J."/>
            <person name="Rosling A."/>
        </authorList>
    </citation>
    <scope>NUCLEOTIDE SEQUENCE</scope>
    <source>
        <strain evidence="1">FL966</strain>
    </source>
</reference>
<protein>
    <submittedName>
        <fullName evidence="1">17750_t:CDS:1</fullName>
    </submittedName>
</protein>
<evidence type="ECO:0000313" key="1">
    <source>
        <dbReference type="EMBL" id="CAG8516534.1"/>
    </source>
</evidence>
<accession>A0A9N9A291</accession>
<dbReference type="AlphaFoldDB" id="A0A9N9A291"/>
<keyword evidence="2" id="KW-1185">Reference proteome</keyword>